<evidence type="ECO:0000313" key="2">
    <source>
        <dbReference type="EMBL" id="RDW70582.1"/>
    </source>
</evidence>
<dbReference type="GeneID" id="38118463"/>
<dbReference type="RefSeq" id="XP_026601113.1">
    <property type="nucleotide sequence ID" value="XM_026750109.1"/>
</dbReference>
<comment type="caution">
    <text evidence="2">The sequence shown here is derived from an EMBL/GenBank/DDBJ whole genome shotgun (WGS) entry which is preliminary data.</text>
</comment>
<keyword evidence="3" id="KW-1185">Reference proteome</keyword>
<feature type="region of interest" description="Disordered" evidence="1">
    <location>
        <begin position="215"/>
        <end position="239"/>
    </location>
</feature>
<evidence type="ECO:0000313" key="3">
    <source>
        <dbReference type="Proteomes" id="UP000256690"/>
    </source>
</evidence>
<accession>A0A3D8R952</accession>
<dbReference type="AlphaFoldDB" id="A0A3D8R952"/>
<name>A0A3D8R952_9EURO</name>
<dbReference type="Proteomes" id="UP000256690">
    <property type="component" value="Unassembled WGS sequence"/>
</dbReference>
<evidence type="ECO:0000256" key="1">
    <source>
        <dbReference type="SAM" id="MobiDB-lite"/>
    </source>
</evidence>
<dbReference type="EMBL" id="PVWQ01000010">
    <property type="protein sequence ID" value="RDW70582.1"/>
    <property type="molecule type" value="Genomic_DNA"/>
</dbReference>
<organism evidence="2 3">
    <name type="scientific">Aspergillus mulundensis</name>
    <dbReference type="NCBI Taxonomy" id="1810919"/>
    <lineage>
        <taxon>Eukaryota</taxon>
        <taxon>Fungi</taxon>
        <taxon>Dikarya</taxon>
        <taxon>Ascomycota</taxon>
        <taxon>Pezizomycotina</taxon>
        <taxon>Eurotiomycetes</taxon>
        <taxon>Eurotiomycetidae</taxon>
        <taxon>Eurotiales</taxon>
        <taxon>Aspergillaceae</taxon>
        <taxon>Aspergillus</taxon>
        <taxon>Aspergillus subgen. Nidulantes</taxon>
    </lineage>
</organism>
<protein>
    <submittedName>
        <fullName evidence="2">Uncharacterized protein</fullName>
    </submittedName>
</protein>
<sequence>MNYRISLVKGPPFARRLEKIAKHFPTTQFPDIFMSKNIGHRQTEEDETGSIIEESIEAPNKHGQEPAPVANKVNTTSQNIQESARRPMGDLQVLAGVMGGIHDTLNQNAEIIAEENQRMRSRSRKGFPGPIVKWDIIMPLIAQRGLQPKLGDMVPDLTSFVDHVADVSRKLRLTRKRTVLFIVSPYDEAREEMKHLARLAKTYQREIEKIIRQNEEMAREGDSPESTDLAVVTNRRRSI</sequence>
<reference evidence="2 3" key="1">
    <citation type="journal article" date="2018" name="IMA Fungus">
        <title>IMA Genome-F 9: Draft genome sequence of Annulohypoxylon stygium, Aspergillus mulundensis, Berkeleyomyces basicola (syn. Thielaviopsis basicola), Ceratocystis smalleyi, two Cercospora beticola strains, Coleophoma cylindrospora, Fusarium fracticaudum, Phialophora cf. hyalina, and Morchella septimelata.</title>
        <authorList>
            <person name="Wingfield B.D."/>
            <person name="Bills G.F."/>
            <person name="Dong Y."/>
            <person name="Huang W."/>
            <person name="Nel W.J."/>
            <person name="Swalarsk-Parry B.S."/>
            <person name="Vaghefi N."/>
            <person name="Wilken P.M."/>
            <person name="An Z."/>
            <person name="de Beer Z.W."/>
            <person name="De Vos L."/>
            <person name="Chen L."/>
            <person name="Duong T.A."/>
            <person name="Gao Y."/>
            <person name="Hammerbacher A."/>
            <person name="Kikkert J.R."/>
            <person name="Li Y."/>
            <person name="Li H."/>
            <person name="Li K."/>
            <person name="Li Q."/>
            <person name="Liu X."/>
            <person name="Ma X."/>
            <person name="Naidoo K."/>
            <person name="Pethybridge S.J."/>
            <person name="Sun J."/>
            <person name="Steenkamp E.T."/>
            <person name="van der Nest M.A."/>
            <person name="van Wyk S."/>
            <person name="Wingfield M.J."/>
            <person name="Xiong C."/>
            <person name="Yue Q."/>
            <person name="Zhang X."/>
        </authorList>
    </citation>
    <scope>NUCLEOTIDE SEQUENCE [LARGE SCALE GENOMIC DNA]</scope>
    <source>
        <strain evidence="2 3">DSM 5745</strain>
    </source>
</reference>
<proteinExistence type="predicted"/>
<gene>
    <name evidence="2" type="ORF">DSM5745_08093</name>
</gene>